<protein>
    <submittedName>
        <fullName evidence="1">Uncharacterized protein</fullName>
    </submittedName>
</protein>
<sequence length="125" mass="13448">MHTSDADRLAHLYGLEQANDRLSDRELREYVMLSRREAARALLEAIRFAIASDKAVENALGGVGQGLALTVTDDDTRRLLGYVVGLRALLAAPDAVHAAIRVLYAEVLALDPDAGRALEGLAPLT</sequence>
<dbReference type="AlphaFoldDB" id="A0A6J4LQ66"/>
<organism evidence="1">
    <name type="scientific">uncultured Chloroflexia bacterium</name>
    <dbReference type="NCBI Taxonomy" id="1672391"/>
    <lineage>
        <taxon>Bacteria</taxon>
        <taxon>Bacillati</taxon>
        <taxon>Chloroflexota</taxon>
        <taxon>Chloroflexia</taxon>
        <taxon>environmental samples</taxon>
    </lineage>
</organism>
<reference evidence="1" key="1">
    <citation type="submission" date="2020-02" db="EMBL/GenBank/DDBJ databases">
        <authorList>
            <person name="Meier V. D."/>
        </authorList>
    </citation>
    <scope>NUCLEOTIDE SEQUENCE</scope>
    <source>
        <strain evidence="1">AVDCRST_MAG93</strain>
    </source>
</reference>
<name>A0A6J4LQ66_9CHLR</name>
<evidence type="ECO:0000313" key="1">
    <source>
        <dbReference type="EMBL" id="CAA9339357.1"/>
    </source>
</evidence>
<proteinExistence type="predicted"/>
<accession>A0A6J4LQ66</accession>
<dbReference type="EMBL" id="CADCTR010002213">
    <property type="protein sequence ID" value="CAA9339357.1"/>
    <property type="molecule type" value="Genomic_DNA"/>
</dbReference>
<gene>
    <name evidence="1" type="ORF">AVDCRST_MAG93-6557</name>
</gene>